<gene>
    <name evidence="1" type="ORF">L195_g034676</name>
</gene>
<evidence type="ECO:0000313" key="2">
    <source>
        <dbReference type="Proteomes" id="UP000236291"/>
    </source>
</evidence>
<dbReference type="AlphaFoldDB" id="A0A2K3LJH8"/>
<evidence type="ECO:0000313" key="1">
    <source>
        <dbReference type="EMBL" id="PNX78698.1"/>
    </source>
</evidence>
<dbReference type="EMBL" id="ASHM01034565">
    <property type="protein sequence ID" value="PNX78698.1"/>
    <property type="molecule type" value="Genomic_DNA"/>
</dbReference>
<feature type="non-terminal residue" evidence="1">
    <location>
        <position position="1"/>
    </location>
</feature>
<proteinExistence type="predicted"/>
<reference evidence="1 2" key="1">
    <citation type="journal article" date="2014" name="Am. J. Bot.">
        <title>Genome assembly and annotation for red clover (Trifolium pratense; Fabaceae).</title>
        <authorList>
            <person name="Istvanek J."/>
            <person name="Jaros M."/>
            <person name="Krenek A."/>
            <person name="Repkova J."/>
        </authorList>
    </citation>
    <scope>NUCLEOTIDE SEQUENCE [LARGE SCALE GENOMIC DNA]</scope>
    <source>
        <strain evidence="2">cv. Tatra</strain>
        <tissue evidence="1">Young leaves</tissue>
    </source>
</reference>
<accession>A0A2K3LJH8</accession>
<name>A0A2K3LJH8_TRIPR</name>
<comment type="caution">
    <text evidence="1">The sequence shown here is derived from an EMBL/GenBank/DDBJ whole genome shotgun (WGS) entry which is preliminary data.</text>
</comment>
<sequence>VALTLDDPSLVLVSLLVLLLSLRGLRNKAPSLDLPLKQSIEH</sequence>
<reference evidence="1 2" key="2">
    <citation type="journal article" date="2017" name="Front. Plant Sci.">
        <title>Gene Classification and Mining of Molecular Markers Useful in Red Clover (Trifolium pratense) Breeding.</title>
        <authorList>
            <person name="Istvanek J."/>
            <person name="Dluhosova J."/>
            <person name="Dluhos P."/>
            <person name="Patkova L."/>
            <person name="Nedelnik J."/>
            <person name="Repkova J."/>
        </authorList>
    </citation>
    <scope>NUCLEOTIDE SEQUENCE [LARGE SCALE GENOMIC DNA]</scope>
    <source>
        <strain evidence="2">cv. Tatra</strain>
        <tissue evidence="1">Young leaves</tissue>
    </source>
</reference>
<protein>
    <submittedName>
        <fullName evidence="1">Uncharacterized protein</fullName>
    </submittedName>
</protein>
<dbReference type="Proteomes" id="UP000236291">
    <property type="component" value="Unassembled WGS sequence"/>
</dbReference>
<organism evidence="1 2">
    <name type="scientific">Trifolium pratense</name>
    <name type="common">Red clover</name>
    <dbReference type="NCBI Taxonomy" id="57577"/>
    <lineage>
        <taxon>Eukaryota</taxon>
        <taxon>Viridiplantae</taxon>
        <taxon>Streptophyta</taxon>
        <taxon>Embryophyta</taxon>
        <taxon>Tracheophyta</taxon>
        <taxon>Spermatophyta</taxon>
        <taxon>Magnoliopsida</taxon>
        <taxon>eudicotyledons</taxon>
        <taxon>Gunneridae</taxon>
        <taxon>Pentapetalae</taxon>
        <taxon>rosids</taxon>
        <taxon>fabids</taxon>
        <taxon>Fabales</taxon>
        <taxon>Fabaceae</taxon>
        <taxon>Papilionoideae</taxon>
        <taxon>50 kb inversion clade</taxon>
        <taxon>NPAAA clade</taxon>
        <taxon>Hologalegina</taxon>
        <taxon>IRL clade</taxon>
        <taxon>Trifolieae</taxon>
        <taxon>Trifolium</taxon>
    </lineage>
</organism>